<gene>
    <name evidence="1" type="ORF">BpHYR1_052529</name>
</gene>
<keyword evidence="2" id="KW-1185">Reference proteome</keyword>
<evidence type="ECO:0000313" key="2">
    <source>
        <dbReference type="Proteomes" id="UP000276133"/>
    </source>
</evidence>
<evidence type="ECO:0008006" key="3">
    <source>
        <dbReference type="Google" id="ProtNLM"/>
    </source>
</evidence>
<organism evidence="1 2">
    <name type="scientific">Brachionus plicatilis</name>
    <name type="common">Marine rotifer</name>
    <name type="synonym">Brachionus muelleri</name>
    <dbReference type="NCBI Taxonomy" id="10195"/>
    <lineage>
        <taxon>Eukaryota</taxon>
        <taxon>Metazoa</taxon>
        <taxon>Spiralia</taxon>
        <taxon>Gnathifera</taxon>
        <taxon>Rotifera</taxon>
        <taxon>Eurotatoria</taxon>
        <taxon>Monogononta</taxon>
        <taxon>Pseudotrocha</taxon>
        <taxon>Ploima</taxon>
        <taxon>Brachionidae</taxon>
        <taxon>Brachionus</taxon>
    </lineage>
</organism>
<comment type="caution">
    <text evidence="1">The sequence shown here is derived from an EMBL/GenBank/DDBJ whole genome shotgun (WGS) entry which is preliminary data.</text>
</comment>
<sequence>MYSILIIKIILLNGWIEHSDTISRHNLNFNNVKKQSFLIASNEIEYNKSQACLIKRNLGLSKFARNTLLLNALRYKILFIQQKKSKLFSIISRTTKPTINIRRILSLTKELVRKIINLYRLISEDELNSSFYKNILYKVLGEQNQLLLKC</sequence>
<proteinExistence type="predicted"/>
<dbReference type="AlphaFoldDB" id="A0A3M7PJG6"/>
<accession>A0A3M7PJG6</accession>
<dbReference type="Proteomes" id="UP000276133">
    <property type="component" value="Unassembled WGS sequence"/>
</dbReference>
<dbReference type="EMBL" id="REGN01010355">
    <property type="protein sequence ID" value="RMZ99212.1"/>
    <property type="molecule type" value="Genomic_DNA"/>
</dbReference>
<evidence type="ECO:0000313" key="1">
    <source>
        <dbReference type="EMBL" id="RMZ99212.1"/>
    </source>
</evidence>
<name>A0A3M7PJG6_BRAPC</name>
<protein>
    <recommendedName>
        <fullName evidence="3">RNA-directed DNA polymerase from mobile element jockey-like</fullName>
    </recommendedName>
</protein>
<reference evidence="1 2" key="1">
    <citation type="journal article" date="2018" name="Sci. Rep.">
        <title>Genomic signatures of local adaptation to the degree of environmental predictability in rotifers.</title>
        <authorList>
            <person name="Franch-Gras L."/>
            <person name="Hahn C."/>
            <person name="Garcia-Roger E.M."/>
            <person name="Carmona M.J."/>
            <person name="Serra M."/>
            <person name="Gomez A."/>
        </authorList>
    </citation>
    <scope>NUCLEOTIDE SEQUENCE [LARGE SCALE GENOMIC DNA]</scope>
    <source>
        <strain evidence="1">HYR1</strain>
    </source>
</reference>